<dbReference type="Proteomes" id="UP000468650">
    <property type="component" value="Unassembled WGS sequence"/>
</dbReference>
<organism evidence="2 3">
    <name type="scientific">Phaeocystidibacter luteus</name>
    <dbReference type="NCBI Taxonomy" id="911197"/>
    <lineage>
        <taxon>Bacteria</taxon>
        <taxon>Pseudomonadati</taxon>
        <taxon>Bacteroidota</taxon>
        <taxon>Flavobacteriia</taxon>
        <taxon>Flavobacteriales</taxon>
        <taxon>Phaeocystidibacteraceae</taxon>
        <taxon>Phaeocystidibacter</taxon>
    </lineage>
</organism>
<dbReference type="EMBL" id="WBVO01000009">
    <property type="protein sequence ID" value="KAB2808091.1"/>
    <property type="molecule type" value="Genomic_DNA"/>
</dbReference>
<keyword evidence="1" id="KW-0732">Signal</keyword>
<comment type="caution">
    <text evidence="2">The sequence shown here is derived from an EMBL/GenBank/DDBJ whole genome shotgun (WGS) entry which is preliminary data.</text>
</comment>
<dbReference type="AlphaFoldDB" id="A0A6N6REK6"/>
<gene>
    <name evidence="2" type="ORF">F8C67_11010</name>
</gene>
<keyword evidence="3" id="KW-1185">Reference proteome</keyword>
<evidence type="ECO:0000313" key="3">
    <source>
        <dbReference type="Proteomes" id="UP000468650"/>
    </source>
</evidence>
<dbReference type="Pfam" id="PF12099">
    <property type="entry name" value="DUF3575"/>
    <property type="match status" value="1"/>
</dbReference>
<name>A0A6N6REK6_9FLAO</name>
<feature type="chain" id="PRO_5026982967" evidence="1">
    <location>
        <begin position="22"/>
        <end position="201"/>
    </location>
</feature>
<reference evidence="2 3" key="1">
    <citation type="submission" date="2019-09" db="EMBL/GenBank/DDBJ databases">
        <title>Genomes of family Cryomorphaceae.</title>
        <authorList>
            <person name="Bowman J.P."/>
        </authorList>
    </citation>
    <scope>NUCLEOTIDE SEQUENCE [LARGE SCALE GENOMIC DNA]</scope>
    <source>
        <strain evidence="2 3">LMG 25704</strain>
    </source>
</reference>
<sequence>MRNISTLLVVACLALSFSATAQRRGGGSFDVQFNIAPVAFANYSFYAGYNFEKDMTVGTVLGYQNLSISSTTSSEEVSYSGFYIAPEFRFYFDPSREGNDGWYAGGYLKFRSYGTTGEPYGGLDPDGNFVEYDQSNNGLALGILSGRMWTTRFGLTFGTWAGLGYYLFDVESTSVELQEQDITTTLPALDFRLGVNVGYRF</sequence>
<feature type="signal peptide" evidence="1">
    <location>
        <begin position="1"/>
        <end position="21"/>
    </location>
</feature>
<evidence type="ECO:0000313" key="2">
    <source>
        <dbReference type="EMBL" id="KAB2808091.1"/>
    </source>
</evidence>
<protein>
    <submittedName>
        <fullName evidence="2">DUF3575 domain-containing protein</fullName>
    </submittedName>
</protein>
<proteinExistence type="predicted"/>
<accession>A0A6N6REK6</accession>
<dbReference type="RefSeq" id="WP_151667905.1">
    <property type="nucleotide sequence ID" value="NZ_WBVO01000009.1"/>
</dbReference>
<evidence type="ECO:0000256" key="1">
    <source>
        <dbReference type="SAM" id="SignalP"/>
    </source>
</evidence>
<dbReference type="InterPro" id="IPR021958">
    <property type="entry name" value="DUF3575"/>
</dbReference>
<dbReference type="OrthoDB" id="1118958at2"/>